<organism evidence="1 2">
    <name type="scientific">Jonesia denitrificans (strain ATCC 14870 / DSM 20603 / BCRC 15368 / CIP 55.134 / JCM 11481 / NBRC 15587 / NCTC 10816 / Prevot 55134)</name>
    <name type="common">Listeria denitrificans</name>
    <dbReference type="NCBI Taxonomy" id="471856"/>
    <lineage>
        <taxon>Bacteria</taxon>
        <taxon>Bacillati</taxon>
        <taxon>Actinomycetota</taxon>
        <taxon>Actinomycetes</taxon>
        <taxon>Micrococcales</taxon>
        <taxon>Jonesiaceae</taxon>
        <taxon>Jonesia</taxon>
    </lineage>
</organism>
<name>C7R1I3_JONDD</name>
<evidence type="ECO:0000313" key="2">
    <source>
        <dbReference type="Proteomes" id="UP000000628"/>
    </source>
</evidence>
<dbReference type="STRING" id="471856.Jden_2181"/>
<dbReference type="RefSeq" id="WP_015772446.1">
    <property type="nucleotide sequence ID" value="NC_013174.1"/>
</dbReference>
<protein>
    <submittedName>
        <fullName evidence="1">Uncharacterized protein</fullName>
    </submittedName>
</protein>
<dbReference type="AlphaFoldDB" id="C7R1I3"/>
<dbReference type="HOGENOM" id="CLU_1060801_0_0_11"/>
<accession>C7R1I3</accession>
<dbReference type="EMBL" id="CP001706">
    <property type="protein sequence ID" value="ACV09818.1"/>
    <property type="molecule type" value="Genomic_DNA"/>
</dbReference>
<keyword evidence="2" id="KW-1185">Reference proteome</keyword>
<reference evidence="1 2" key="1">
    <citation type="journal article" date="2009" name="Stand. Genomic Sci.">
        <title>Complete genome sequence of Jonesia denitrificans type strain (Prevot 55134).</title>
        <authorList>
            <person name="Pukall R."/>
            <person name="Gehrich-Schroter G."/>
            <person name="Lapidus A."/>
            <person name="Nolan M."/>
            <person name="Glavina Del Rio T."/>
            <person name="Lucas S."/>
            <person name="Chen F."/>
            <person name="Tice H."/>
            <person name="Pitluck S."/>
            <person name="Cheng J.F."/>
            <person name="Copeland A."/>
            <person name="Saunders E."/>
            <person name="Brettin T."/>
            <person name="Detter J.C."/>
            <person name="Bruce D."/>
            <person name="Goodwin L."/>
            <person name="Pati A."/>
            <person name="Ivanova N."/>
            <person name="Mavromatis K."/>
            <person name="Ovchinnikova G."/>
            <person name="Chen A."/>
            <person name="Palaniappan K."/>
            <person name="Land M."/>
            <person name="Hauser L."/>
            <person name="Chang Y.J."/>
            <person name="Jeffries C.D."/>
            <person name="Chain P."/>
            <person name="Goker M."/>
            <person name="Bristow J."/>
            <person name="Eisen J.A."/>
            <person name="Markowitz V."/>
            <person name="Hugenholtz P."/>
            <person name="Kyrpides N.C."/>
            <person name="Klenk H.P."/>
            <person name="Han C."/>
        </authorList>
    </citation>
    <scope>NUCLEOTIDE SEQUENCE [LARGE SCALE GENOMIC DNA]</scope>
    <source>
        <strain evidence="2">ATCC 14870 / DSM 20603 / BCRC 15368 / CIP 55.134 / JCM 11481 / NBRC 15587 / NCTC 10816 / Prevot 55134</strain>
    </source>
</reference>
<proteinExistence type="predicted"/>
<sequence>MSTKNSLGMTLQDSITTIFGRQSQTLSRLGTITDIDYDAANLHVDIGGDNGPLTGVRWINTYTPIINDYVVLLQVGNGWWVLGGNSKDQRSYTKRYETARLLPTRYWQGVYHPGTETWDWYSEPNQRVGIEDLGGGNASIYQYNALWRFDFSEIPSGAEILSSTFDVSVGIGPDAMQTDAVLHMHANETLPSGVPASWIPGEIDVSLNGNVTQRFALPEMWLNSLITGSAKGVGLSPPPSAYGTVYVSPVITVGYAIQEAAG</sequence>
<dbReference type="KEGG" id="jde:Jden_2181"/>
<dbReference type="OrthoDB" id="4310170at2"/>
<gene>
    <name evidence="1" type="ordered locus">Jden_2181</name>
</gene>
<evidence type="ECO:0000313" key="1">
    <source>
        <dbReference type="EMBL" id="ACV09818.1"/>
    </source>
</evidence>
<dbReference type="Proteomes" id="UP000000628">
    <property type="component" value="Chromosome"/>
</dbReference>